<keyword evidence="4" id="KW-1185">Reference proteome</keyword>
<dbReference type="InterPro" id="IPR016147">
    <property type="entry name" value="Pili_assmbl_chaperone_N"/>
</dbReference>
<sequence>MRLTLAFILAAFCAASQAGQFAVSPIRVEFAAKDKSQAITVSNNGDTPLRIALELKRWTQDASGKEIYTNAPDELVYFPRQFEIAPKQKQIVRVGRKTAATDSEQAYRLYINEQPNTDEGKEGQVAMVVSFGVPVFMRPASNQLKLESSPLIVDKGQLQFTLSNRGNVTQRLTQVRIGESGGEIKQFEQWYLHPGVSRAYQLKLPASACAAGKPQKISIETDLQAISSDLLIPAAACKP</sequence>
<dbReference type="Proteomes" id="UP000509597">
    <property type="component" value="Chromosome"/>
</dbReference>
<protein>
    <submittedName>
        <fullName evidence="3">Molecular chaperone</fullName>
    </submittedName>
</protein>
<evidence type="ECO:0000313" key="4">
    <source>
        <dbReference type="Proteomes" id="UP000509597"/>
    </source>
</evidence>
<feature type="signal peptide" evidence="1">
    <location>
        <begin position="1"/>
        <end position="18"/>
    </location>
</feature>
<dbReference type="GO" id="GO:0071555">
    <property type="term" value="P:cell wall organization"/>
    <property type="evidence" value="ECO:0007669"/>
    <property type="project" value="InterPro"/>
</dbReference>
<dbReference type="EMBL" id="CP058627">
    <property type="protein sequence ID" value="QLG89476.1"/>
    <property type="molecule type" value="Genomic_DNA"/>
</dbReference>
<gene>
    <name evidence="3" type="ORF">HQ393_15170</name>
</gene>
<keyword evidence="1" id="KW-0732">Signal</keyword>
<dbReference type="RefSeq" id="WP_179356133.1">
    <property type="nucleotide sequence ID" value="NZ_CP058627.1"/>
</dbReference>
<feature type="domain" description="Pili assembly chaperone N-terminal" evidence="2">
    <location>
        <begin position="21"/>
        <end position="141"/>
    </location>
</feature>
<dbReference type="PANTHER" id="PTHR30251">
    <property type="entry name" value="PILUS ASSEMBLY CHAPERONE"/>
    <property type="match status" value="1"/>
</dbReference>
<dbReference type="SUPFAM" id="SSF49354">
    <property type="entry name" value="PapD-like"/>
    <property type="match status" value="1"/>
</dbReference>
<feature type="chain" id="PRO_5028942760" evidence="1">
    <location>
        <begin position="19"/>
        <end position="239"/>
    </location>
</feature>
<dbReference type="InterPro" id="IPR008962">
    <property type="entry name" value="PapD-like_sf"/>
</dbReference>
<dbReference type="Gene3D" id="2.60.40.10">
    <property type="entry name" value="Immunoglobulins"/>
    <property type="match status" value="1"/>
</dbReference>
<dbReference type="InterPro" id="IPR050643">
    <property type="entry name" value="Periplasmic_pilus_chap"/>
</dbReference>
<accession>A0A7H9BM47</accession>
<evidence type="ECO:0000313" key="3">
    <source>
        <dbReference type="EMBL" id="QLG89476.1"/>
    </source>
</evidence>
<name>A0A7H9BM47_9NEIS</name>
<proteinExistence type="predicted"/>
<dbReference type="InterPro" id="IPR013783">
    <property type="entry name" value="Ig-like_fold"/>
</dbReference>
<dbReference type="AlphaFoldDB" id="A0A7H9BM47"/>
<dbReference type="KEGG" id="chiz:HQ393_15170"/>
<evidence type="ECO:0000259" key="2">
    <source>
        <dbReference type="Pfam" id="PF00345"/>
    </source>
</evidence>
<organism evidence="3 4">
    <name type="scientific">Chitinibacter bivalviorum</name>
    <dbReference type="NCBI Taxonomy" id="2739434"/>
    <lineage>
        <taxon>Bacteria</taxon>
        <taxon>Pseudomonadati</taxon>
        <taxon>Pseudomonadota</taxon>
        <taxon>Betaproteobacteria</taxon>
        <taxon>Neisseriales</taxon>
        <taxon>Chitinibacteraceae</taxon>
        <taxon>Chitinibacter</taxon>
    </lineage>
</organism>
<dbReference type="PANTHER" id="PTHR30251:SF4">
    <property type="entry name" value="SLR1668 PROTEIN"/>
    <property type="match status" value="1"/>
</dbReference>
<dbReference type="Pfam" id="PF00345">
    <property type="entry name" value="PapD_N"/>
    <property type="match status" value="1"/>
</dbReference>
<dbReference type="GO" id="GO:0030288">
    <property type="term" value="C:outer membrane-bounded periplasmic space"/>
    <property type="evidence" value="ECO:0007669"/>
    <property type="project" value="InterPro"/>
</dbReference>
<evidence type="ECO:0000256" key="1">
    <source>
        <dbReference type="SAM" id="SignalP"/>
    </source>
</evidence>
<reference evidence="3 4" key="1">
    <citation type="submission" date="2020-07" db="EMBL/GenBank/DDBJ databases">
        <title>Complete genome sequence of Chitinibacter sp. 2T18.</title>
        <authorList>
            <person name="Bae J.-W."/>
            <person name="Choi J.-W."/>
        </authorList>
    </citation>
    <scope>NUCLEOTIDE SEQUENCE [LARGE SCALE GENOMIC DNA]</scope>
    <source>
        <strain evidence="3 4">2T18</strain>
    </source>
</reference>